<feature type="compositionally biased region" description="Low complexity" evidence="1">
    <location>
        <begin position="15"/>
        <end position="31"/>
    </location>
</feature>
<dbReference type="InParanoid" id="A0A2T3B752"/>
<dbReference type="EMBL" id="KZ679009">
    <property type="protein sequence ID" value="PSS22568.1"/>
    <property type="molecule type" value="Genomic_DNA"/>
</dbReference>
<dbReference type="OrthoDB" id="5377009at2759"/>
<gene>
    <name evidence="2" type="ORF">M430DRAFT_34384</name>
</gene>
<evidence type="ECO:0000256" key="1">
    <source>
        <dbReference type="SAM" id="MobiDB-lite"/>
    </source>
</evidence>
<feature type="compositionally biased region" description="Low complexity" evidence="1">
    <location>
        <begin position="432"/>
        <end position="442"/>
    </location>
</feature>
<proteinExistence type="predicted"/>
<evidence type="ECO:0000313" key="2">
    <source>
        <dbReference type="EMBL" id="PSS22568.1"/>
    </source>
</evidence>
<feature type="compositionally biased region" description="Polar residues" evidence="1">
    <location>
        <begin position="453"/>
        <end position="472"/>
    </location>
</feature>
<dbReference type="STRING" id="857342.A0A2T3B752"/>
<reference evidence="2 3" key="1">
    <citation type="journal article" date="2018" name="New Phytol.">
        <title>Comparative genomics and transcriptomics depict ericoid mycorrhizal fungi as versatile saprotrophs and plant mutualists.</title>
        <authorList>
            <person name="Martino E."/>
            <person name="Morin E."/>
            <person name="Grelet G.A."/>
            <person name="Kuo A."/>
            <person name="Kohler A."/>
            <person name="Daghino S."/>
            <person name="Barry K.W."/>
            <person name="Cichocki N."/>
            <person name="Clum A."/>
            <person name="Dockter R.B."/>
            <person name="Hainaut M."/>
            <person name="Kuo R.C."/>
            <person name="LaButti K."/>
            <person name="Lindahl B.D."/>
            <person name="Lindquist E.A."/>
            <person name="Lipzen A."/>
            <person name="Khouja H.R."/>
            <person name="Magnuson J."/>
            <person name="Murat C."/>
            <person name="Ohm R.A."/>
            <person name="Singer S.W."/>
            <person name="Spatafora J.W."/>
            <person name="Wang M."/>
            <person name="Veneault-Fourrey C."/>
            <person name="Henrissat B."/>
            <person name="Grigoriev I.V."/>
            <person name="Martin F.M."/>
            <person name="Perotto S."/>
        </authorList>
    </citation>
    <scope>NUCLEOTIDE SEQUENCE [LARGE SCALE GENOMIC DNA]</scope>
    <source>
        <strain evidence="2 3">ATCC 22711</strain>
    </source>
</reference>
<dbReference type="RefSeq" id="XP_024722723.1">
    <property type="nucleotide sequence ID" value="XM_024866541.1"/>
</dbReference>
<dbReference type="Proteomes" id="UP000241818">
    <property type="component" value="Unassembled WGS sequence"/>
</dbReference>
<dbReference type="GeneID" id="36574622"/>
<dbReference type="AlphaFoldDB" id="A0A2T3B752"/>
<feature type="compositionally biased region" description="Basic and acidic residues" evidence="1">
    <location>
        <begin position="392"/>
        <end position="415"/>
    </location>
</feature>
<feature type="compositionally biased region" description="Polar residues" evidence="1">
    <location>
        <begin position="46"/>
        <end position="57"/>
    </location>
</feature>
<accession>A0A2T3B752</accession>
<feature type="compositionally biased region" description="Polar residues" evidence="1">
    <location>
        <begin position="223"/>
        <end position="276"/>
    </location>
</feature>
<feature type="region of interest" description="Disordered" evidence="1">
    <location>
        <begin position="78"/>
        <end position="97"/>
    </location>
</feature>
<organism evidence="2 3">
    <name type="scientific">Amorphotheca resinae ATCC 22711</name>
    <dbReference type="NCBI Taxonomy" id="857342"/>
    <lineage>
        <taxon>Eukaryota</taxon>
        <taxon>Fungi</taxon>
        <taxon>Dikarya</taxon>
        <taxon>Ascomycota</taxon>
        <taxon>Pezizomycotina</taxon>
        <taxon>Leotiomycetes</taxon>
        <taxon>Helotiales</taxon>
        <taxon>Amorphothecaceae</taxon>
        <taxon>Amorphotheca</taxon>
    </lineage>
</organism>
<keyword evidence="3" id="KW-1185">Reference proteome</keyword>
<name>A0A2T3B752_AMORE</name>
<feature type="region of interest" description="Disordered" evidence="1">
    <location>
        <begin position="111"/>
        <end position="276"/>
    </location>
</feature>
<feature type="region of interest" description="Disordered" evidence="1">
    <location>
        <begin position="392"/>
        <end position="494"/>
    </location>
</feature>
<sequence>MATLAENIICPEEISMPSSPTPSSSSSFTTSNLLPKPSAHRRARSSFATPSVATSRDTSAVWAEDYYCDTEFGDNLGTFSLENKGKRGSTFLQPPEPVALASTPFLRSVSLSSEDEDVYQPPQPDPPQRTFTSFLPFRMPTRSNSVRPNKRPTKENTQPLLDEPFMPTLTGDRDGVNRGEEKQKGGGLSSWFSGSSTPVPVGLITEQESLSPPPKMPSKGVSPEQNSANGQAPSQPDANRSRSSTTTKQRASSTATSRFNFFSGQKSPTKQTIQLPTSMVDKDEFLTLDIGAALFPSSSASAQDPFSPAAFKNLLMNAEGLLLRMQTAYKLRTLSLHELSAEKEAQKEELEEAETRAQCLRAQLIEMSNKVAEQDRTMQDLLEQLAREKQARAEERDAREKSIANIKAQRERSLSDAEDLGISTASSRRRGQSTSSGTSSSDFSEESDHDTDAASSVFSRSRSPTLTVASSESADDFLPFQQSPSSSFRKLTPSQAAADRIAHPHARAGSVDDSGCPNCGGRDASVAWDAVGLLRAENQGLKERVGHLEGAVEMALDLCSGVRGR</sequence>
<evidence type="ECO:0000313" key="3">
    <source>
        <dbReference type="Proteomes" id="UP000241818"/>
    </source>
</evidence>
<protein>
    <submittedName>
        <fullName evidence="2">Uncharacterized protein</fullName>
    </submittedName>
</protein>
<feature type="region of interest" description="Disordered" evidence="1">
    <location>
        <begin position="1"/>
        <end position="57"/>
    </location>
</feature>
<feature type="compositionally biased region" description="Low complexity" evidence="1">
    <location>
        <begin position="479"/>
        <end position="488"/>
    </location>
</feature>
<feature type="compositionally biased region" description="Basic and acidic residues" evidence="1">
    <location>
        <begin position="171"/>
        <end position="184"/>
    </location>
</feature>